<reference evidence="1 2" key="1">
    <citation type="submission" date="2021-08" db="EMBL/GenBank/DDBJ databases">
        <authorList>
            <person name="Tuo L."/>
        </authorList>
    </citation>
    <scope>NUCLEOTIDE SEQUENCE [LARGE SCALE GENOMIC DNA]</scope>
    <source>
        <strain evidence="1 2">JCM 31229</strain>
    </source>
</reference>
<keyword evidence="2" id="KW-1185">Reference proteome</keyword>
<proteinExistence type="predicted"/>
<evidence type="ECO:0000313" key="2">
    <source>
        <dbReference type="Proteomes" id="UP000706039"/>
    </source>
</evidence>
<protein>
    <submittedName>
        <fullName evidence="1">Uncharacterized protein</fullName>
    </submittedName>
</protein>
<dbReference type="EMBL" id="JAINVV010000004">
    <property type="protein sequence ID" value="MBY8822783.1"/>
    <property type="molecule type" value="Genomic_DNA"/>
</dbReference>
<comment type="caution">
    <text evidence="1">The sequence shown here is derived from an EMBL/GenBank/DDBJ whole genome shotgun (WGS) entry which is preliminary data.</text>
</comment>
<dbReference type="Proteomes" id="UP000706039">
    <property type="component" value="Unassembled WGS sequence"/>
</dbReference>
<evidence type="ECO:0000313" key="1">
    <source>
        <dbReference type="EMBL" id="MBY8822783.1"/>
    </source>
</evidence>
<gene>
    <name evidence="1" type="ORF">K7G82_10795</name>
</gene>
<organism evidence="1 2">
    <name type="scientific">Sphingomonas colocasiae</name>
    <dbReference type="NCBI Taxonomy" id="1848973"/>
    <lineage>
        <taxon>Bacteria</taxon>
        <taxon>Pseudomonadati</taxon>
        <taxon>Pseudomonadota</taxon>
        <taxon>Alphaproteobacteria</taxon>
        <taxon>Sphingomonadales</taxon>
        <taxon>Sphingomonadaceae</taxon>
        <taxon>Sphingomonas</taxon>
    </lineage>
</organism>
<name>A0ABS7PNH0_9SPHN</name>
<sequence length="244" mass="25212">MFSTDAIMRRGTIVLACALGLGGAAIAQTIVVKSTGPSAKSYPVGKSLAPGAKIVLAKGDSLTVLDSRGTRTLSGPGNFGAEASSATANQSFASLVATQNRRRARTGAVRTLGQRVLPPSLWFVDIERGATFCVADATAVQLWRPDMQQAATLTITDQGGKSSNIAFAMGQNNVPWPAATLPIADGHSYTLSGAGLAKPVKLRFAMLGTPVTDPVATYTALDGKGCGDQRDLLITATSTDETRS</sequence>
<accession>A0ABS7PNH0</accession>
<dbReference type="RefSeq" id="WP_222989836.1">
    <property type="nucleotide sequence ID" value="NZ_JAINVV010000004.1"/>
</dbReference>